<evidence type="ECO:0000313" key="9">
    <source>
        <dbReference type="Proteomes" id="UP000310158"/>
    </source>
</evidence>
<dbReference type="SUPFAM" id="SSF57716">
    <property type="entry name" value="Glucocorticoid receptor-like (DNA-binding domain)"/>
    <property type="match status" value="2"/>
</dbReference>
<dbReference type="SMART" id="SM00132">
    <property type="entry name" value="LIM"/>
    <property type="match status" value="1"/>
</dbReference>
<dbReference type="GO" id="GO:0030695">
    <property type="term" value="F:GTPase regulator activity"/>
    <property type="evidence" value="ECO:0007669"/>
    <property type="project" value="UniProtKB-ARBA"/>
</dbReference>
<dbReference type="InterPro" id="IPR001781">
    <property type="entry name" value="Znf_LIM"/>
</dbReference>
<keyword evidence="4 5" id="KW-0440">LIM domain</keyword>
<dbReference type="PANTHER" id="PTHR46074:SF5">
    <property type="entry name" value="LIM DOMAIN-CONTAINING PROTEIN C"/>
    <property type="match status" value="1"/>
</dbReference>
<evidence type="ECO:0000256" key="6">
    <source>
        <dbReference type="SAM" id="MobiDB-lite"/>
    </source>
</evidence>
<evidence type="ECO:0000256" key="3">
    <source>
        <dbReference type="ARBA" id="ARBA00022833"/>
    </source>
</evidence>
<dbReference type="GO" id="GO:0046872">
    <property type="term" value="F:metal ion binding"/>
    <property type="evidence" value="ECO:0007669"/>
    <property type="project" value="UniProtKB-KW"/>
</dbReference>
<keyword evidence="9" id="KW-1185">Reference proteome</keyword>
<name>A0A4S4LZ74_9AGAM</name>
<reference evidence="8 9" key="1">
    <citation type="submission" date="2019-02" db="EMBL/GenBank/DDBJ databases">
        <title>Genome sequencing of the rare red list fungi Bondarzewia mesenterica.</title>
        <authorList>
            <person name="Buettner E."/>
            <person name="Kellner H."/>
        </authorList>
    </citation>
    <scope>NUCLEOTIDE SEQUENCE [LARGE SCALE GENOMIC DNA]</scope>
    <source>
        <strain evidence="8 9">DSM 108281</strain>
    </source>
</reference>
<dbReference type="Pfam" id="PF00412">
    <property type="entry name" value="LIM"/>
    <property type="match status" value="1"/>
</dbReference>
<evidence type="ECO:0000313" key="8">
    <source>
        <dbReference type="EMBL" id="THH17288.1"/>
    </source>
</evidence>
<dbReference type="EMBL" id="SGPL01000117">
    <property type="protein sequence ID" value="THH17288.1"/>
    <property type="molecule type" value="Genomic_DNA"/>
</dbReference>
<evidence type="ECO:0000256" key="2">
    <source>
        <dbReference type="ARBA" id="ARBA00022737"/>
    </source>
</evidence>
<proteinExistence type="predicted"/>
<keyword evidence="3 5" id="KW-0862">Zinc</keyword>
<dbReference type="PROSITE" id="PS50023">
    <property type="entry name" value="LIM_DOMAIN_2"/>
    <property type="match status" value="1"/>
</dbReference>
<feature type="domain" description="LIM zinc-binding" evidence="7">
    <location>
        <begin position="277"/>
        <end position="337"/>
    </location>
</feature>
<feature type="compositionally biased region" description="Basic and acidic residues" evidence="6">
    <location>
        <begin position="154"/>
        <end position="163"/>
    </location>
</feature>
<feature type="compositionally biased region" description="Low complexity" evidence="6">
    <location>
        <begin position="50"/>
        <end position="65"/>
    </location>
</feature>
<keyword evidence="1 5" id="KW-0479">Metal-binding</keyword>
<evidence type="ECO:0000256" key="4">
    <source>
        <dbReference type="ARBA" id="ARBA00023038"/>
    </source>
</evidence>
<comment type="caution">
    <text evidence="8">The sequence shown here is derived from an EMBL/GenBank/DDBJ whole genome shotgun (WGS) entry which is preliminary data.</text>
</comment>
<keyword evidence="2" id="KW-0677">Repeat</keyword>
<feature type="compositionally biased region" description="Acidic residues" evidence="6">
    <location>
        <begin position="137"/>
        <end position="146"/>
    </location>
</feature>
<feature type="compositionally biased region" description="Polar residues" evidence="6">
    <location>
        <begin position="114"/>
        <end position="131"/>
    </location>
</feature>
<gene>
    <name evidence="8" type="ORF">EW146_g3493</name>
</gene>
<dbReference type="PANTHER" id="PTHR46074">
    <property type="entry name" value="CYSTEINE-RICH PROTEIN CRIP FAMILY MEMBER"/>
    <property type="match status" value="1"/>
</dbReference>
<dbReference type="AlphaFoldDB" id="A0A4S4LZ74"/>
<sequence length="376" mass="40325">MGPGRKLYHNNTIKSKMCHSRNFGTRDLRQANLPHRDDLVLLSPVRTGFSLSPTTPTTSLESSTPRRFSAETPTFSRRSAASPPPQPPRKFPQPITADRANTGDFSANLLRPTRTLSPTRATFNPSITSPISGDFATVDESDEGPDAETNGTGDHTHDDDGEHTGAGNLLLGFETPVRSVPTHVGRSQGGLPRTVPLTPDRLGTPTKQDRGTSTPQSIIPPATFGRAATTVGTTTLTLGRAAMSPLASTATGTRYGIGLTGGMRTNPTGRQWGGGTPQCPKCGKSVYFAEQVKAVGKTYHKACLRCIECNTSLDSSRLTEKDGQPMCHRCYGKVSEQLPFSRLALPCLVDVSSIGRDHSEFERVILTTLTVARAAR</sequence>
<organism evidence="8 9">
    <name type="scientific">Bondarzewia mesenterica</name>
    <dbReference type="NCBI Taxonomy" id="1095465"/>
    <lineage>
        <taxon>Eukaryota</taxon>
        <taxon>Fungi</taxon>
        <taxon>Dikarya</taxon>
        <taxon>Basidiomycota</taxon>
        <taxon>Agaricomycotina</taxon>
        <taxon>Agaricomycetes</taxon>
        <taxon>Russulales</taxon>
        <taxon>Bondarzewiaceae</taxon>
        <taxon>Bondarzewia</taxon>
    </lineage>
</organism>
<feature type="compositionally biased region" description="Pro residues" evidence="6">
    <location>
        <begin position="82"/>
        <end position="91"/>
    </location>
</feature>
<accession>A0A4S4LZ74</accession>
<feature type="region of interest" description="Disordered" evidence="6">
    <location>
        <begin position="47"/>
        <end position="167"/>
    </location>
</feature>
<dbReference type="FunFam" id="2.10.110.10:FF:000001">
    <property type="entry name" value="Cysteine and glycine-rich protein 1"/>
    <property type="match status" value="1"/>
</dbReference>
<dbReference type="Gene3D" id="2.10.110.10">
    <property type="entry name" value="Cysteine Rich Protein"/>
    <property type="match status" value="1"/>
</dbReference>
<dbReference type="OrthoDB" id="8062037at2759"/>
<feature type="region of interest" description="Disordered" evidence="6">
    <location>
        <begin position="180"/>
        <end position="221"/>
    </location>
</feature>
<evidence type="ECO:0000256" key="1">
    <source>
        <dbReference type="ARBA" id="ARBA00022723"/>
    </source>
</evidence>
<evidence type="ECO:0000256" key="5">
    <source>
        <dbReference type="PROSITE-ProRule" id="PRU00125"/>
    </source>
</evidence>
<dbReference type="PROSITE" id="PS00478">
    <property type="entry name" value="LIM_DOMAIN_1"/>
    <property type="match status" value="1"/>
</dbReference>
<dbReference type="Proteomes" id="UP000310158">
    <property type="component" value="Unassembled WGS sequence"/>
</dbReference>
<evidence type="ECO:0000259" key="7">
    <source>
        <dbReference type="PROSITE" id="PS50023"/>
    </source>
</evidence>
<protein>
    <recommendedName>
        <fullName evidence="7">LIM zinc-binding domain-containing protein</fullName>
    </recommendedName>
</protein>
<dbReference type="CDD" id="cd09401">
    <property type="entry name" value="LIM_TLP_like"/>
    <property type="match status" value="1"/>
</dbReference>